<keyword evidence="3" id="KW-1185">Reference proteome</keyword>
<proteinExistence type="predicted"/>
<protein>
    <submittedName>
        <fullName evidence="2">Uncharacterized protein</fullName>
    </submittedName>
</protein>
<feature type="chain" id="PRO_5047213886" evidence="1">
    <location>
        <begin position="27"/>
        <end position="74"/>
    </location>
</feature>
<dbReference type="EMBL" id="JAJVCN010000002">
    <property type="protein sequence ID" value="MCE7005933.1"/>
    <property type="molecule type" value="Genomic_DNA"/>
</dbReference>
<name>A0ABS8ZDL0_9PSEU</name>
<feature type="signal peptide" evidence="1">
    <location>
        <begin position="1"/>
        <end position="26"/>
    </location>
</feature>
<dbReference type="Proteomes" id="UP001521150">
    <property type="component" value="Unassembled WGS sequence"/>
</dbReference>
<accession>A0ABS8ZDL0</accession>
<evidence type="ECO:0000313" key="2">
    <source>
        <dbReference type="EMBL" id="MCE7005933.1"/>
    </source>
</evidence>
<evidence type="ECO:0000256" key="1">
    <source>
        <dbReference type="SAM" id="SignalP"/>
    </source>
</evidence>
<sequence length="74" mass="7674">MKLRILAATAAAAGALAVLPVGIATAAPACCPPGKSLEGEFPTRAQCEAARPFDITSSCKWNSNTGLWELWVSN</sequence>
<evidence type="ECO:0000313" key="3">
    <source>
        <dbReference type="Proteomes" id="UP001521150"/>
    </source>
</evidence>
<reference evidence="2 3" key="1">
    <citation type="submission" date="2021-12" db="EMBL/GenBank/DDBJ databases">
        <title>Genome sequence of Kibdelosporangium philippinense ATCC 49844.</title>
        <authorList>
            <person name="Fedorov E.A."/>
            <person name="Omeragic M."/>
            <person name="Shalygina K.F."/>
            <person name="Maclea K.S."/>
        </authorList>
    </citation>
    <scope>NUCLEOTIDE SEQUENCE [LARGE SCALE GENOMIC DNA]</scope>
    <source>
        <strain evidence="2 3">ATCC 49844</strain>
    </source>
</reference>
<comment type="caution">
    <text evidence="2">The sequence shown here is derived from an EMBL/GenBank/DDBJ whole genome shotgun (WGS) entry which is preliminary data.</text>
</comment>
<gene>
    <name evidence="2" type="ORF">LWC34_24330</name>
</gene>
<organism evidence="2 3">
    <name type="scientific">Kibdelosporangium philippinense</name>
    <dbReference type="NCBI Taxonomy" id="211113"/>
    <lineage>
        <taxon>Bacteria</taxon>
        <taxon>Bacillati</taxon>
        <taxon>Actinomycetota</taxon>
        <taxon>Actinomycetes</taxon>
        <taxon>Pseudonocardiales</taxon>
        <taxon>Pseudonocardiaceae</taxon>
        <taxon>Kibdelosporangium</taxon>
    </lineage>
</organism>
<dbReference type="RefSeq" id="WP_233727453.1">
    <property type="nucleotide sequence ID" value="NZ_JAJVCN010000002.1"/>
</dbReference>
<keyword evidence="1" id="KW-0732">Signal</keyword>